<accession>A0A918CT11</accession>
<evidence type="ECO:0000256" key="1">
    <source>
        <dbReference type="SAM" id="MobiDB-lite"/>
    </source>
</evidence>
<dbReference type="EMBL" id="BMML01000012">
    <property type="protein sequence ID" value="GGN21722.1"/>
    <property type="molecule type" value="Genomic_DNA"/>
</dbReference>
<reference evidence="2" key="1">
    <citation type="journal article" date="2014" name="Int. J. Syst. Evol. Microbiol.">
        <title>Complete genome sequence of Corynebacterium casei LMG S-19264T (=DSM 44701T), isolated from a smear-ripened cheese.</title>
        <authorList>
            <consortium name="US DOE Joint Genome Institute (JGI-PGF)"/>
            <person name="Walter F."/>
            <person name="Albersmeier A."/>
            <person name="Kalinowski J."/>
            <person name="Ruckert C."/>
        </authorList>
    </citation>
    <scope>NUCLEOTIDE SEQUENCE</scope>
    <source>
        <strain evidence="2">CGMCC 4.7110</strain>
    </source>
</reference>
<dbReference type="AlphaFoldDB" id="A0A918CT11"/>
<proteinExistence type="predicted"/>
<reference evidence="2" key="2">
    <citation type="submission" date="2020-09" db="EMBL/GenBank/DDBJ databases">
        <authorList>
            <person name="Sun Q."/>
            <person name="Zhou Y."/>
        </authorList>
    </citation>
    <scope>NUCLEOTIDE SEQUENCE</scope>
    <source>
        <strain evidence="2">CGMCC 4.7110</strain>
    </source>
</reference>
<feature type="region of interest" description="Disordered" evidence="1">
    <location>
        <begin position="40"/>
        <end position="76"/>
    </location>
</feature>
<sequence>MHTRDALLADVRRPVRRSVRAVALAGAAVALLLGGAWELSTPAHATGDPGTSRIQSNATPRSDDWNNTGSVPTPTS</sequence>
<dbReference type="RefSeq" id="WP_189265325.1">
    <property type="nucleotide sequence ID" value="NZ_BMML01000012.1"/>
</dbReference>
<comment type="caution">
    <text evidence="2">The sequence shown here is derived from an EMBL/GenBank/DDBJ whole genome shotgun (WGS) entry which is preliminary data.</text>
</comment>
<organism evidence="2 3">
    <name type="scientific">Streptomyces fuscichromogenes</name>
    <dbReference type="NCBI Taxonomy" id="1324013"/>
    <lineage>
        <taxon>Bacteria</taxon>
        <taxon>Bacillati</taxon>
        <taxon>Actinomycetota</taxon>
        <taxon>Actinomycetes</taxon>
        <taxon>Kitasatosporales</taxon>
        <taxon>Streptomycetaceae</taxon>
        <taxon>Streptomyces</taxon>
    </lineage>
</organism>
<evidence type="ECO:0000313" key="2">
    <source>
        <dbReference type="EMBL" id="GGN21722.1"/>
    </source>
</evidence>
<dbReference type="Proteomes" id="UP000653411">
    <property type="component" value="Unassembled WGS sequence"/>
</dbReference>
<gene>
    <name evidence="2" type="ORF">GCM10011578_053060</name>
</gene>
<feature type="compositionally biased region" description="Polar residues" evidence="1">
    <location>
        <begin position="52"/>
        <end position="76"/>
    </location>
</feature>
<protein>
    <submittedName>
        <fullName evidence="2">Uncharacterized protein</fullName>
    </submittedName>
</protein>
<keyword evidence="3" id="KW-1185">Reference proteome</keyword>
<name>A0A918CT11_9ACTN</name>
<evidence type="ECO:0000313" key="3">
    <source>
        <dbReference type="Proteomes" id="UP000653411"/>
    </source>
</evidence>